<keyword evidence="3" id="KW-0221">Differentiation</keyword>
<keyword evidence="4" id="KW-0524">Neurogenesis</keyword>
<evidence type="ECO:0000256" key="9">
    <source>
        <dbReference type="RuleBase" id="RU000682"/>
    </source>
</evidence>
<keyword evidence="5" id="KW-0805">Transcription regulation</keyword>
<dbReference type="InterPro" id="IPR001356">
    <property type="entry name" value="HD"/>
</dbReference>
<feature type="non-terminal residue" evidence="12">
    <location>
        <position position="1"/>
    </location>
</feature>
<evidence type="ECO:0000256" key="2">
    <source>
        <dbReference type="ARBA" id="ARBA00022473"/>
    </source>
</evidence>
<keyword evidence="2" id="KW-0217">Developmental protein</keyword>
<dbReference type="GO" id="GO:0007399">
    <property type="term" value="P:nervous system development"/>
    <property type="evidence" value="ECO:0007669"/>
    <property type="project" value="UniProtKB-KW"/>
</dbReference>
<keyword evidence="6" id="KW-0804">Transcription</keyword>
<dbReference type="CDD" id="cd00086">
    <property type="entry name" value="homeodomain"/>
    <property type="match status" value="1"/>
</dbReference>
<evidence type="ECO:0000256" key="3">
    <source>
        <dbReference type="ARBA" id="ARBA00022782"/>
    </source>
</evidence>
<dbReference type="PANTHER" id="PTHR46799">
    <property type="entry name" value="HOMEOBOX PROTEIN UNC-4 HOMOLOG"/>
    <property type="match status" value="1"/>
</dbReference>
<evidence type="ECO:0000256" key="6">
    <source>
        <dbReference type="ARBA" id="ARBA00023163"/>
    </source>
</evidence>
<keyword evidence="8 9" id="KW-0539">Nucleus</keyword>
<evidence type="ECO:0000313" key="12">
    <source>
        <dbReference type="EMBL" id="KAL1117364.1"/>
    </source>
</evidence>
<dbReference type="SUPFAM" id="SSF46689">
    <property type="entry name" value="Homeodomain-like"/>
    <property type="match status" value="1"/>
</dbReference>
<keyword evidence="8 9" id="KW-0238">DNA-binding</keyword>
<dbReference type="PROSITE" id="PS50071">
    <property type="entry name" value="HOMEOBOX_2"/>
    <property type="match status" value="1"/>
</dbReference>
<reference evidence="12 13" key="1">
    <citation type="submission" date="2024-07" db="EMBL/GenBank/DDBJ databases">
        <title>Chromosome-level genome assembly of the water stick insect Ranatra chinensis (Heteroptera: Nepidae).</title>
        <authorList>
            <person name="Liu X."/>
        </authorList>
    </citation>
    <scope>NUCLEOTIDE SEQUENCE [LARGE SCALE GENOMIC DNA]</scope>
    <source>
        <strain evidence="12">Cailab_2021Rc</strain>
        <tissue evidence="12">Muscle</tissue>
    </source>
</reference>
<comment type="subcellular location">
    <subcellularLocation>
        <location evidence="1 8 9">Nucleus</location>
    </subcellularLocation>
</comment>
<feature type="domain" description="Homeobox" evidence="11">
    <location>
        <begin position="70"/>
        <end position="118"/>
    </location>
</feature>
<dbReference type="InterPro" id="IPR009057">
    <property type="entry name" value="Homeodomain-like_sf"/>
</dbReference>
<dbReference type="Proteomes" id="UP001558652">
    <property type="component" value="Unassembled WGS sequence"/>
</dbReference>
<evidence type="ECO:0000256" key="4">
    <source>
        <dbReference type="ARBA" id="ARBA00022902"/>
    </source>
</evidence>
<dbReference type="PANTHER" id="PTHR46799:SF1">
    <property type="entry name" value="HOMEOBOX PROTEIN UNC-4 HOMOLOG"/>
    <property type="match status" value="1"/>
</dbReference>
<evidence type="ECO:0000256" key="8">
    <source>
        <dbReference type="PROSITE-ProRule" id="PRU00108"/>
    </source>
</evidence>
<dbReference type="GO" id="GO:0003677">
    <property type="term" value="F:DNA binding"/>
    <property type="evidence" value="ECO:0007669"/>
    <property type="project" value="UniProtKB-UniRule"/>
</dbReference>
<protein>
    <recommendedName>
        <fullName evidence="11">Homeobox domain-containing protein</fullName>
    </recommendedName>
</protein>
<comment type="similarity">
    <text evidence="7">Belongs to the paired homeobox family. Unc-4 subfamily.</text>
</comment>
<accession>A0ABD0YJR4</accession>
<comment type="caution">
    <text evidence="12">The sequence shown here is derived from an EMBL/GenBank/DDBJ whole genome shotgun (WGS) entry which is preliminary data.</text>
</comment>
<dbReference type="AlphaFoldDB" id="A0ABD0YJR4"/>
<evidence type="ECO:0000256" key="10">
    <source>
        <dbReference type="SAM" id="MobiDB-lite"/>
    </source>
</evidence>
<evidence type="ECO:0000259" key="11">
    <source>
        <dbReference type="PROSITE" id="PS50071"/>
    </source>
</evidence>
<keyword evidence="13" id="KW-1185">Reference proteome</keyword>
<evidence type="ECO:0000313" key="13">
    <source>
        <dbReference type="Proteomes" id="UP001558652"/>
    </source>
</evidence>
<dbReference type="EMBL" id="JBFDAA010000016">
    <property type="protein sequence ID" value="KAL1117364.1"/>
    <property type="molecule type" value="Genomic_DNA"/>
</dbReference>
<sequence>PTSIFPQVHQKFEDVGPVISSWSGFSHYKFYLCQFIYDNLVSKKTYRLYKTSGYFADSGDLSGSQEDLSSKRRRSRTNFNSWQLEELERAFLASHYPDVFMREALALRLDLKESRVAVSTRPFTIP</sequence>
<dbReference type="GO" id="GO:0030154">
    <property type="term" value="P:cell differentiation"/>
    <property type="evidence" value="ECO:0007669"/>
    <property type="project" value="UniProtKB-KW"/>
</dbReference>
<organism evidence="12 13">
    <name type="scientific">Ranatra chinensis</name>
    <dbReference type="NCBI Taxonomy" id="642074"/>
    <lineage>
        <taxon>Eukaryota</taxon>
        <taxon>Metazoa</taxon>
        <taxon>Ecdysozoa</taxon>
        <taxon>Arthropoda</taxon>
        <taxon>Hexapoda</taxon>
        <taxon>Insecta</taxon>
        <taxon>Pterygota</taxon>
        <taxon>Neoptera</taxon>
        <taxon>Paraneoptera</taxon>
        <taxon>Hemiptera</taxon>
        <taxon>Heteroptera</taxon>
        <taxon>Panheteroptera</taxon>
        <taxon>Nepomorpha</taxon>
        <taxon>Nepidae</taxon>
        <taxon>Ranatrinae</taxon>
        <taxon>Ranatra</taxon>
    </lineage>
</organism>
<evidence type="ECO:0000256" key="5">
    <source>
        <dbReference type="ARBA" id="ARBA00023015"/>
    </source>
</evidence>
<feature type="DNA-binding region" description="Homeobox" evidence="8">
    <location>
        <begin position="72"/>
        <end position="119"/>
    </location>
</feature>
<evidence type="ECO:0000256" key="7">
    <source>
        <dbReference type="ARBA" id="ARBA00038351"/>
    </source>
</evidence>
<evidence type="ECO:0000256" key="1">
    <source>
        <dbReference type="ARBA" id="ARBA00004123"/>
    </source>
</evidence>
<dbReference type="GO" id="GO:0005634">
    <property type="term" value="C:nucleus"/>
    <property type="evidence" value="ECO:0007669"/>
    <property type="project" value="UniProtKB-SubCell"/>
</dbReference>
<feature type="region of interest" description="Disordered" evidence="10">
    <location>
        <begin position="54"/>
        <end position="75"/>
    </location>
</feature>
<dbReference type="Pfam" id="PF00046">
    <property type="entry name" value="Homeodomain"/>
    <property type="match status" value="1"/>
</dbReference>
<dbReference type="Gene3D" id="1.10.10.60">
    <property type="entry name" value="Homeodomain-like"/>
    <property type="match status" value="1"/>
</dbReference>
<dbReference type="SMART" id="SM00389">
    <property type="entry name" value="HOX"/>
    <property type="match status" value="1"/>
</dbReference>
<keyword evidence="8 9" id="KW-0371">Homeobox</keyword>
<proteinExistence type="inferred from homology"/>
<name>A0ABD0YJR4_9HEMI</name>
<gene>
    <name evidence="12" type="ORF">AAG570_004690</name>
</gene>